<comment type="caution">
    <text evidence="12">The sequence shown here is derived from an EMBL/GenBank/DDBJ whole genome shotgun (WGS) entry which is preliminary data.</text>
</comment>
<dbReference type="SMART" id="SM00745">
    <property type="entry name" value="MIT"/>
    <property type="match status" value="1"/>
</dbReference>
<dbReference type="Pfam" id="PF00004">
    <property type="entry name" value="AAA"/>
    <property type="match status" value="1"/>
</dbReference>
<dbReference type="InterPro" id="IPR050304">
    <property type="entry name" value="MT-severing_AAA_ATPase"/>
</dbReference>
<organism evidence="12 13">
    <name type="scientific">Apiotrichum porosum</name>
    <dbReference type="NCBI Taxonomy" id="105984"/>
    <lineage>
        <taxon>Eukaryota</taxon>
        <taxon>Fungi</taxon>
        <taxon>Dikarya</taxon>
        <taxon>Basidiomycota</taxon>
        <taxon>Agaricomycotina</taxon>
        <taxon>Tremellomycetes</taxon>
        <taxon>Trichosporonales</taxon>
        <taxon>Trichosporonaceae</taxon>
        <taxon>Apiotrichum</taxon>
    </lineage>
</organism>
<accession>A0A427XSZ7</accession>
<dbReference type="RefSeq" id="XP_028476424.1">
    <property type="nucleotide sequence ID" value="XM_028623491.1"/>
</dbReference>
<keyword evidence="5 8" id="KW-0067">ATP-binding</keyword>
<reference evidence="12 13" key="1">
    <citation type="submission" date="2018-11" db="EMBL/GenBank/DDBJ databases">
        <title>Genome sequence of Apiotrichum porosum DSM 27194.</title>
        <authorList>
            <person name="Aliyu H."/>
            <person name="Gorte O."/>
            <person name="Ochsenreither K."/>
        </authorList>
    </citation>
    <scope>NUCLEOTIDE SEQUENCE [LARGE SCALE GENOMIC DNA]</scope>
    <source>
        <strain evidence="12 13">DSM 27194</strain>
    </source>
</reference>
<dbReference type="OrthoDB" id="29072at2759"/>
<dbReference type="GO" id="GO:0005524">
    <property type="term" value="F:ATP binding"/>
    <property type="evidence" value="ECO:0007669"/>
    <property type="project" value="UniProtKB-KW"/>
</dbReference>
<evidence type="ECO:0000313" key="13">
    <source>
        <dbReference type="Proteomes" id="UP000279236"/>
    </source>
</evidence>
<proteinExistence type="inferred from homology"/>
<name>A0A427XSZ7_9TREE</name>
<dbReference type="GO" id="GO:0007033">
    <property type="term" value="P:vacuole organization"/>
    <property type="evidence" value="ECO:0007669"/>
    <property type="project" value="TreeGrafter"/>
</dbReference>
<evidence type="ECO:0000256" key="7">
    <source>
        <dbReference type="ARBA" id="ARBA00073586"/>
    </source>
</evidence>
<dbReference type="PROSITE" id="PS00674">
    <property type="entry name" value="AAA"/>
    <property type="match status" value="1"/>
</dbReference>
<evidence type="ECO:0000313" key="12">
    <source>
        <dbReference type="EMBL" id="RSH81969.1"/>
    </source>
</evidence>
<dbReference type="InterPro" id="IPR015415">
    <property type="entry name" value="Spast_Vps4_C"/>
</dbReference>
<dbReference type="CDD" id="cd19521">
    <property type="entry name" value="RecA-like_VPS4"/>
    <property type="match status" value="1"/>
</dbReference>
<comment type="similarity">
    <text evidence="2 8">Belongs to the AAA ATPase family.</text>
</comment>
<dbReference type="FunFam" id="3.40.50.300:FF:000043">
    <property type="entry name" value="Vacuolar protein sorting-associated protein 4"/>
    <property type="match status" value="1"/>
</dbReference>
<evidence type="ECO:0000256" key="1">
    <source>
        <dbReference type="ARBA" id="ARBA00004481"/>
    </source>
</evidence>
<dbReference type="GO" id="GO:0016197">
    <property type="term" value="P:endosomal transport"/>
    <property type="evidence" value="ECO:0007669"/>
    <property type="project" value="TreeGrafter"/>
</dbReference>
<dbReference type="InterPro" id="IPR045253">
    <property type="entry name" value="VPS4_MIT"/>
</dbReference>
<dbReference type="Gene3D" id="1.10.8.60">
    <property type="match status" value="1"/>
</dbReference>
<dbReference type="InterPro" id="IPR041569">
    <property type="entry name" value="AAA_lid_3"/>
</dbReference>
<evidence type="ECO:0000256" key="3">
    <source>
        <dbReference type="ARBA" id="ARBA00022741"/>
    </source>
</evidence>
<dbReference type="AlphaFoldDB" id="A0A427XSZ7"/>
<feature type="compositionally biased region" description="Gly residues" evidence="9">
    <location>
        <begin position="88"/>
        <end position="101"/>
    </location>
</feature>
<dbReference type="STRING" id="105984.A0A427XSZ7"/>
<gene>
    <name evidence="12" type="primary">VPS4</name>
    <name evidence="12" type="ORF">EHS24_008169</name>
</gene>
<dbReference type="SUPFAM" id="SSF52540">
    <property type="entry name" value="P-loop containing nucleoside triphosphate hydrolases"/>
    <property type="match status" value="1"/>
</dbReference>
<evidence type="ECO:0000259" key="10">
    <source>
        <dbReference type="SMART" id="SM00382"/>
    </source>
</evidence>
<dbReference type="InterPro" id="IPR003960">
    <property type="entry name" value="ATPase_AAA_CS"/>
</dbReference>
<feature type="domain" description="MIT" evidence="11">
    <location>
        <begin position="3"/>
        <end position="80"/>
    </location>
</feature>
<evidence type="ECO:0000256" key="5">
    <source>
        <dbReference type="ARBA" id="ARBA00022840"/>
    </source>
</evidence>
<evidence type="ECO:0000256" key="6">
    <source>
        <dbReference type="ARBA" id="ARBA00023136"/>
    </source>
</evidence>
<dbReference type="FunFam" id="1.20.58.80:FF:000014">
    <property type="entry name" value="Vacuolar protein-sorting-associated protein 4"/>
    <property type="match status" value="1"/>
</dbReference>
<dbReference type="Gene3D" id="1.20.58.80">
    <property type="entry name" value="Phosphotransferase system, lactose/cellobiose-type IIA subunit"/>
    <property type="match status" value="1"/>
</dbReference>
<keyword evidence="13" id="KW-1185">Reference proteome</keyword>
<keyword evidence="4" id="KW-0967">Endosome</keyword>
<feature type="region of interest" description="Disordered" evidence="9">
    <location>
        <begin position="74"/>
        <end position="109"/>
    </location>
</feature>
<dbReference type="FunFam" id="1.10.8.60:FF:000015">
    <property type="entry name" value="vacuolar protein sorting-associated protein 4A"/>
    <property type="match status" value="1"/>
</dbReference>
<dbReference type="PANTHER" id="PTHR23074">
    <property type="entry name" value="AAA DOMAIN-CONTAINING"/>
    <property type="match status" value="1"/>
</dbReference>
<dbReference type="GO" id="GO:0045324">
    <property type="term" value="P:late endosome to vacuole transport"/>
    <property type="evidence" value="ECO:0007669"/>
    <property type="project" value="UniProtKB-ARBA"/>
</dbReference>
<evidence type="ECO:0000259" key="11">
    <source>
        <dbReference type="SMART" id="SM00745"/>
    </source>
</evidence>
<dbReference type="InterPro" id="IPR003959">
    <property type="entry name" value="ATPase_AAA_core"/>
</dbReference>
<dbReference type="EMBL" id="RSCE01000006">
    <property type="protein sequence ID" value="RSH81969.1"/>
    <property type="molecule type" value="Genomic_DNA"/>
</dbReference>
<dbReference type="InterPro" id="IPR003593">
    <property type="entry name" value="AAA+_ATPase"/>
</dbReference>
<dbReference type="InterPro" id="IPR027417">
    <property type="entry name" value="P-loop_NTPase"/>
</dbReference>
<dbReference type="GO" id="GO:0010008">
    <property type="term" value="C:endosome membrane"/>
    <property type="evidence" value="ECO:0007669"/>
    <property type="project" value="UniProtKB-SubCell"/>
</dbReference>
<comment type="subcellular location">
    <subcellularLocation>
        <location evidence="1">Endosome membrane</location>
        <topology evidence="1">Peripheral membrane protein</topology>
    </subcellularLocation>
</comment>
<dbReference type="Proteomes" id="UP000279236">
    <property type="component" value="Unassembled WGS sequence"/>
</dbReference>
<evidence type="ECO:0000256" key="2">
    <source>
        <dbReference type="ARBA" id="ARBA00006914"/>
    </source>
</evidence>
<dbReference type="PANTHER" id="PTHR23074:SF83">
    <property type="entry name" value="VACUOLAR PROTEIN SORTING-ASSOCIATED PROTEIN 4A"/>
    <property type="match status" value="1"/>
</dbReference>
<dbReference type="Pfam" id="PF09336">
    <property type="entry name" value="Vps4_C"/>
    <property type="match status" value="1"/>
</dbReference>
<sequence>MSNSNFLDKAIAIVQKAIDEDVKQNYAEAYKLYQDALDYFMMAMKYEKNDKLKELIRKKFTEYLDRAEKLKEHIAKSEEKRSRSKVGAEGGGGSAAGGPSVGGKDEDDPEIKKLRGALAGAIVTESPNVQWDDVAGLAQAKEALKEAVILPIKFPQLFTGKRTPWRGILLYGPPGTGKSFLAKAVATEAKSTFFSVSSSDLVSKWMGESERLVKQLFQMAREQKPSIIFIDEIDSLTGTRGEGESEASRRIKTEFLVQINGVGNDDTGVLVLGATNIPWQLDPAIKRRFEKRIYIPLPELEARRKMFELNVGTTPHQLSPADFRHLAKLTEGYSGSDIAVIVRDALMQPVRKVLSATHFREVTVNDDDGNAVTKLTPCSPGADGAEEKTWNDVESSQLLEPLLTVDDFERAVQINRPTVSQADIQKHIAFTDESGEAS</sequence>
<protein>
    <recommendedName>
        <fullName evidence="7">Vacuolar protein sorting-associated protein 4</fullName>
    </recommendedName>
</protein>
<keyword evidence="3 8" id="KW-0547">Nucleotide-binding</keyword>
<dbReference type="Gene3D" id="3.40.50.300">
    <property type="entry name" value="P-loop containing nucleotide triphosphate hydrolases"/>
    <property type="match status" value="1"/>
</dbReference>
<evidence type="ECO:0000256" key="8">
    <source>
        <dbReference type="RuleBase" id="RU003651"/>
    </source>
</evidence>
<dbReference type="CDD" id="cd02678">
    <property type="entry name" value="MIT_VPS4"/>
    <property type="match status" value="1"/>
</dbReference>
<dbReference type="SMART" id="SM00382">
    <property type="entry name" value="AAA"/>
    <property type="match status" value="1"/>
</dbReference>
<feature type="domain" description="AAA+ ATPase" evidence="10">
    <location>
        <begin position="164"/>
        <end position="299"/>
    </location>
</feature>
<dbReference type="Pfam" id="PF17862">
    <property type="entry name" value="AAA_lid_3"/>
    <property type="match status" value="1"/>
</dbReference>
<evidence type="ECO:0000256" key="9">
    <source>
        <dbReference type="SAM" id="MobiDB-lite"/>
    </source>
</evidence>
<dbReference type="InterPro" id="IPR007330">
    <property type="entry name" value="MIT_dom"/>
</dbReference>
<dbReference type="Pfam" id="PF04212">
    <property type="entry name" value="MIT"/>
    <property type="match status" value="1"/>
</dbReference>
<dbReference type="SUPFAM" id="SSF116846">
    <property type="entry name" value="MIT domain"/>
    <property type="match status" value="1"/>
</dbReference>
<dbReference type="GO" id="GO:0016887">
    <property type="term" value="F:ATP hydrolysis activity"/>
    <property type="evidence" value="ECO:0007669"/>
    <property type="project" value="InterPro"/>
</dbReference>
<dbReference type="InterPro" id="IPR036181">
    <property type="entry name" value="MIT_dom_sf"/>
</dbReference>
<keyword evidence="6" id="KW-0472">Membrane</keyword>
<evidence type="ECO:0000256" key="4">
    <source>
        <dbReference type="ARBA" id="ARBA00022753"/>
    </source>
</evidence>
<dbReference type="GeneID" id="39592712"/>